<proteinExistence type="predicted"/>
<accession>A0ABU6HF65</accession>
<keyword evidence="2" id="KW-1185">Reference proteome</keyword>
<name>A0ABU6HF65_9RHOB</name>
<protein>
    <recommendedName>
        <fullName evidence="3">N-acetyltransferase domain-containing protein</fullName>
    </recommendedName>
</protein>
<dbReference type="EMBL" id="JAYLLH010000007">
    <property type="protein sequence ID" value="MEC3861104.1"/>
    <property type="molecule type" value="Genomic_DNA"/>
</dbReference>
<sequence>MAANHGALVLEAGHQGHGPGIGNRLVRRLAGLVERALAENVLNIDRNGHFDRPSLARFHEVVRDG</sequence>
<organism evidence="1 2">
    <name type="scientific">Mesobacterium hydrothermale</name>
    <dbReference type="NCBI Taxonomy" id="3111907"/>
    <lineage>
        <taxon>Bacteria</taxon>
        <taxon>Pseudomonadati</taxon>
        <taxon>Pseudomonadota</taxon>
        <taxon>Alphaproteobacteria</taxon>
        <taxon>Rhodobacterales</taxon>
        <taxon>Roseobacteraceae</taxon>
        <taxon>Mesobacterium</taxon>
    </lineage>
</organism>
<evidence type="ECO:0008006" key="3">
    <source>
        <dbReference type="Google" id="ProtNLM"/>
    </source>
</evidence>
<evidence type="ECO:0000313" key="2">
    <source>
        <dbReference type="Proteomes" id="UP001348149"/>
    </source>
</evidence>
<reference evidence="1 2" key="1">
    <citation type="submission" date="2024-01" db="EMBL/GenBank/DDBJ databases">
        <title>Mesobacterium rodlantinim sp. nov., isolated from shallow sea hydrothermal systems off Kueishantao Island.</title>
        <authorList>
            <person name="Su Z."/>
            <person name="Tang K."/>
        </authorList>
    </citation>
    <scope>NUCLEOTIDE SEQUENCE [LARGE SCALE GENOMIC DNA]</scope>
    <source>
        <strain evidence="1 2">TK19101</strain>
    </source>
</reference>
<dbReference type="Proteomes" id="UP001348149">
    <property type="component" value="Unassembled WGS sequence"/>
</dbReference>
<comment type="caution">
    <text evidence="1">The sequence shown here is derived from an EMBL/GenBank/DDBJ whole genome shotgun (WGS) entry which is preliminary data.</text>
</comment>
<evidence type="ECO:0000313" key="1">
    <source>
        <dbReference type="EMBL" id="MEC3861104.1"/>
    </source>
</evidence>
<gene>
    <name evidence="1" type="ORF">VK792_07380</name>
</gene>